<comment type="caution">
    <text evidence="6">The sequence shown here is derived from an EMBL/GenBank/DDBJ whole genome shotgun (WGS) entry which is preliminary data.</text>
</comment>
<dbReference type="Proteomes" id="UP000475582">
    <property type="component" value="Unassembled WGS sequence"/>
</dbReference>
<protein>
    <recommendedName>
        <fullName evidence="2">histidine kinase</fullName>
        <ecNumber evidence="2">2.7.13.3</ecNumber>
    </recommendedName>
</protein>
<dbReference type="NCBIfam" id="TIGR00229">
    <property type="entry name" value="sensory_box"/>
    <property type="match status" value="1"/>
</dbReference>
<dbReference type="RefSeq" id="WP_155466988.1">
    <property type="nucleotide sequence ID" value="NZ_WNKY01000043.1"/>
</dbReference>
<dbReference type="InterPro" id="IPR004358">
    <property type="entry name" value="Sig_transdc_His_kin-like_C"/>
</dbReference>
<dbReference type="PANTHER" id="PTHR43065">
    <property type="entry name" value="SENSOR HISTIDINE KINASE"/>
    <property type="match status" value="1"/>
</dbReference>
<dbReference type="SUPFAM" id="SSF55785">
    <property type="entry name" value="PYP-like sensor domain (PAS domain)"/>
    <property type="match status" value="1"/>
</dbReference>
<dbReference type="SMART" id="SM00086">
    <property type="entry name" value="PAC"/>
    <property type="match status" value="1"/>
</dbReference>
<reference evidence="6 7" key="1">
    <citation type="submission" date="2019-11" db="EMBL/GenBank/DDBJ databases">
        <title>Type strains purchased from KCTC, JCM and DSMZ.</title>
        <authorList>
            <person name="Lu H."/>
        </authorList>
    </citation>
    <scope>NUCLEOTIDE SEQUENCE [LARGE SCALE GENOMIC DNA]</scope>
    <source>
        <strain evidence="6 7">KCTC 22382</strain>
    </source>
</reference>
<dbReference type="InterPro" id="IPR036890">
    <property type="entry name" value="HATPase_C_sf"/>
</dbReference>
<sequence length="443" mass="48851">MQFEEFDSLIADTASARATPAAAASPLVRLQYLVDNTPAIIYCTVPSGDFKMTFVSNNAYNVLGYRPEQMVADPNFWFDHIHPEDAPNIFSSLALVFTEGQRAYEYRFRIHDGSYLWMHDTLRLIRDEHGAPLEVIGSLTDITERKRMEEDLQAKGVEQQQLIAELRNAHEQLLQSEKMASIGQLAAGIAHEINNPVGFVNSNMGSLKNYVGTLLQVIDQYEQAAAPHPALAAQLAALRRQADLEFLRDDVTDLVRESMDGLKRVKDIVQALKDFSHVGETEWQVADLHHGLDSTLNIVSNEIKYKARVEKRYGVLPPVTCLASQLNQVFMNLLVNAAHALREQGVITIRTGLEAGPGGPKDHWVFVEIGDNGVGIAPENLNRIFEPFFTTKPVGSGTGLGLSLSYGIVNRHGGRIEVASVLGQGTRFTVHLPVHPPGAEAKG</sequence>
<gene>
    <name evidence="6" type="ORF">GM676_25345</name>
</gene>
<dbReference type="PROSITE" id="PS50113">
    <property type="entry name" value="PAC"/>
    <property type="match status" value="1"/>
</dbReference>
<evidence type="ECO:0000259" key="3">
    <source>
        <dbReference type="PROSITE" id="PS50109"/>
    </source>
</evidence>
<organism evidence="6 7">
    <name type="scientific">Duganella radicis</name>
    <dbReference type="NCBI Taxonomy" id="551988"/>
    <lineage>
        <taxon>Bacteria</taxon>
        <taxon>Pseudomonadati</taxon>
        <taxon>Pseudomonadota</taxon>
        <taxon>Betaproteobacteria</taxon>
        <taxon>Burkholderiales</taxon>
        <taxon>Oxalobacteraceae</taxon>
        <taxon>Telluria group</taxon>
        <taxon>Duganella</taxon>
    </lineage>
</organism>
<dbReference type="PROSITE" id="PS50109">
    <property type="entry name" value="HIS_KIN"/>
    <property type="match status" value="1"/>
</dbReference>
<dbReference type="SMART" id="SM00387">
    <property type="entry name" value="HATPase_c"/>
    <property type="match status" value="1"/>
</dbReference>
<evidence type="ECO:0000313" key="7">
    <source>
        <dbReference type="Proteomes" id="UP000475582"/>
    </source>
</evidence>
<dbReference type="InterPro" id="IPR001610">
    <property type="entry name" value="PAC"/>
</dbReference>
<dbReference type="AlphaFoldDB" id="A0A6L6PPG9"/>
<dbReference type="PROSITE" id="PS50112">
    <property type="entry name" value="PAS"/>
    <property type="match status" value="1"/>
</dbReference>
<dbReference type="GO" id="GO:0000155">
    <property type="term" value="F:phosphorelay sensor kinase activity"/>
    <property type="evidence" value="ECO:0007669"/>
    <property type="project" value="InterPro"/>
</dbReference>
<proteinExistence type="predicted"/>
<dbReference type="Gene3D" id="3.30.450.20">
    <property type="entry name" value="PAS domain"/>
    <property type="match status" value="1"/>
</dbReference>
<dbReference type="Pfam" id="PF08447">
    <property type="entry name" value="PAS_3"/>
    <property type="match status" value="1"/>
</dbReference>
<dbReference type="InterPro" id="IPR005467">
    <property type="entry name" value="His_kinase_dom"/>
</dbReference>
<evidence type="ECO:0000313" key="6">
    <source>
        <dbReference type="EMBL" id="MTV40893.1"/>
    </source>
</evidence>
<dbReference type="SUPFAM" id="SSF47384">
    <property type="entry name" value="Homodimeric domain of signal transducing histidine kinase"/>
    <property type="match status" value="1"/>
</dbReference>
<dbReference type="Gene3D" id="3.30.565.10">
    <property type="entry name" value="Histidine kinase-like ATPase, C-terminal domain"/>
    <property type="match status" value="1"/>
</dbReference>
<dbReference type="InterPro" id="IPR003594">
    <property type="entry name" value="HATPase_dom"/>
</dbReference>
<evidence type="ECO:0000259" key="4">
    <source>
        <dbReference type="PROSITE" id="PS50112"/>
    </source>
</evidence>
<keyword evidence="7" id="KW-1185">Reference proteome</keyword>
<dbReference type="EC" id="2.7.13.3" evidence="2"/>
<feature type="domain" description="PAS" evidence="4">
    <location>
        <begin position="26"/>
        <end position="100"/>
    </location>
</feature>
<dbReference type="CDD" id="cd00130">
    <property type="entry name" value="PAS"/>
    <property type="match status" value="1"/>
</dbReference>
<dbReference type="InterPro" id="IPR000700">
    <property type="entry name" value="PAS-assoc_C"/>
</dbReference>
<dbReference type="SUPFAM" id="SSF55874">
    <property type="entry name" value="ATPase domain of HSP90 chaperone/DNA topoisomerase II/histidine kinase"/>
    <property type="match status" value="1"/>
</dbReference>
<dbReference type="Gene3D" id="1.10.287.130">
    <property type="match status" value="1"/>
</dbReference>
<feature type="domain" description="Histidine kinase" evidence="3">
    <location>
        <begin position="188"/>
        <end position="436"/>
    </location>
</feature>
<dbReference type="InterPro" id="IPR035965">
    <property type="entry name" value="PAS-like_dom_sf"/>
</dbReference>
<accession>A0A6L6PPG9</accession>
<dbReference type="Pfam" id="PF02518">
    <property type="entry name" value="HATPase_c"/>
    <property type="match status" value="1"/>
</dbReference>
<dbReference type="PANTHER" id="PTHR43065:SF50">
    <property type="entry name" value="HISTIDINE KINASE"/>
    <property type="match status" value="1"/>
</dbReference>
<name>A0A6L6PPG9_9BURK</name>
<dbReference type="PRINTS" id="PR00344">
    <property type="entry name" value="BCTRLSENSOR"/>
</dbReference>
<evidence type="ECO:0000256" key="1">
    <source>
        <dbReference type="ARBA" id="ARBA00000085"/>
    </source>
</evidence>
<dbReference type="EMBL" id="WNKY01000043">
    <property type="protein sequence ID" value="MTV40893.1"/>
    <property type="molecule type" value="Genomic_DNA"/>
</dbReference>
<dbReference type="OrthoDB" id="224978at2"/>
<evidence type="ECO:0000256" key="2">
    <source>
        <dbReference type="ARBA" id="ARBA00012438"/>
    </source>
</evidence>
<feature type="domain" description="PAC" evidence="5">
    <location>
        <begin position="102"/>
        <end position="154"/>
    </location>
</feature>
<dbReference type="InterPro" id="IPR036097">
    <property type="entry name" value="HisK_dim/P_sf"/>
</dbReference>
<dbReference type="InterPro" id="IPR013655">
    <property type="entry name" value="PAS_fold_3"/>
</dbReference>
<dbReference type="InterPro" id="IPR000014">
    <property type="entry name" value="PAS"/>
</dbReference>
<comment type="catalytic activity">
    <reaction evidence="1">
        <text>ATP + protein L-histidine = ADP + protein N-phospho-L-histidine.</text>
        <dbReference type="EC" id="2.7.13.3"/>
    </reaction>
</comment>
<evidence type="ECO:0000259" key="5">
    <source>
        <dbReference type="PROSITE" id="PS50113"/>
    </source>
</evidence>